<dbReference type="GeneID" id="63793047"/>
<feature type="compositionally biased region" description="Basic residues" evidence="1">
    <location>
        <begin position="211"/>
        <end position="221"/>
    </location>
</feature>
<feature type="compositionally biased region" description="Low complexity" evidence="1">
    <location>
        <begin position="185"/>
        <end position="199"/>
    </location>
</feature>
<accession>A0A364KWB7</accession>
<comment type="caution">
    <text evidence="2">The sequence shown here is derived from an EMBL/GenBank/DDBJ whole genome shotgun (WGS) entry which is preliminary data.</text>
</comment>
<name>A0A364KWB7_TALAM</name>
<organism evidence="2 3">
    <name type="scientific">Talaromyces amestolkiae</name>
    <dbReference type="NCBI Taxonomy" id="1196081"/>
    <lineage>
        <taxon>Eukaryota</taxon>
        <taxon>Fungi</taxon>
        <taxon>Dikarya</taxon>
        <taxon>Ascomycota</taxon>
        <taxon>Pezizomycotina</taxon>
        <taxon>Eurotiomycetes</taxon>
        <taxon>Eurotiomycetidae</taxon>
        <taxon>Eurotiales</taxon>
        <taxon>Trichocomaceae</taxon>
        <taxon>Talaromyces</taxon>
        <taxon>Talaromyces sect. Talaromyces</taxon>
    </lineage>
</organism>
<evidence type="ECO:0000256" key="1">
    <source>
        <dbReference type="SAM" id="MobiDB-lite"/>
    </source>
</evidence>
<evidence type="ECO:0000313" key="3">
    <source>
        <dbReference type="Proteomes" id="UP000249363"/>
    </source>
</evidence>
<gene>
    <name evidence="2" type="ORF">BHQ10_003831</name>
</gene>
<feature type="region of interest" description="Disordered" evidence="1">
    <location>
        <begin position="158"/>
        <end position="221"/>
    </location>
</feature>
<proteinExistence type="predicted"/>
<keyword evidence="3" id="KW-1185">Reference proteome</keyword>
<dbReference type="OrthoDB" id="371463at2759"/>
<dbReference type="RefSeq" id="XP_040732335.1">
    <property type="nucleotide sequence ID" value="XM_040876131.1"/>
</dbReference>
<dbReference type="AlphaFoldDB" id="A0A364KWB7"/>
<reference evidence="2 3" key="1">
    <citation type="journal article" date="2017" name="Biotechnol. Biofuels">
        <title>Differential beta-glucosidase expression as a function of carbon source availability in Talaromyces amestolkiae: a genomic and proteomic approach.</title>
        <authorList>
            <person name="de Eugenio L.I."/>
            <person name="Mendez-Liter J.A."/>
            <person name="Nieto-Dominguez M."/>
            <person name="Alonso L."/>
            <person name="Gil-Munoz J."/>
            <person name="Barriuso J."/>
            <person name="Prieto A."/>
            <person name="Martinez M.J."/>
        </authorList>
    </citation>
    <scope>NUCLEOTIDE SEQUENCE [LARGE SCALE GENOMIC DNA]</scope>
    <source>
        <strain evidence="2 3">CIB</strain>
    </source>
</reference>
<dbReference type="EMBL" id="MIKG01000006">
    <property type="protein sequence ID" value="RAO67819.1"/>
    <property type="molecule type" value="Genomic_DNA"/>
</dbReference>
<dbReference type="Proteomes" id="UP000249363">
    <property type="component" value="Unassembled WGS sequence"/>
</dbReference>
<evidence type="ECO:0000313" key="2">
    <source>
        <dbReference type="EMBL" id="RAO67819.1"/>
    </source>
</evidence>
<sequence>MPVYKIHGFRWPRGGIPSIRVFIVLENLDDASAEYIQNKRTSSLILGAIHKNHPNASRHLPNLQLIEQYDPLDMTDSAVSQPHAFVADSVTILPDTARPVKGLSVEIDQRFLDDAISSEARQTLAEIRDAVAPGEKIGWWIVYNGDPERYYPGMEEDELMDDEESVGASAGPGGDDRISFQSRETAPSSVAASTPVSVPEIPAEKSPAPGLKKKRSFWRRK</sequence>
<protein>
    <submittedName>
        <fullName evidence="2">Uncharacterized protein</fullName>
    </submittedName>
</protein>
<dbReference type="STRING" id="1196081.A0A364KWB7"/>